<comment type="catalytic activity">
    <reaction evidence="3 4">
        <text>N-[(R)-4-phosphopantothenoyl]-L-cysteine + H(+) = (R)-4'-phosphopantetheine + CO2</text>
        <dbReference type="Rhea" id="RHEA:16793"/>
        <dbReference type="ChEBI" id="CHEBI:15378"/>
        <dbReference type="ChEBI" id="CHEBI:16526"/>
        <dbReference type="ChEBI" id="CHEBI:59458"/>
        <dbReference type="ChEBI" id="CHEBI:61723"/>
        <dbReference type="EC" id="4.1.1.36"/>
    </reaction>
</comment>
<dbReference type="InterPro" id="IPR005252">
    <property type="entry name" value="CoaBC"/>
</dbReference>
<dbReference type="GO" id="GO:0015941">
    <property type="term" value="P:pantothenate catabolic process"/>
    <property type="evidence" value="ECO:0007669"/>
    <property type="project" value="InterPro"/>
</dbReference>
<dbReference type="GO" id="GO:0004633">
    <property type="term" value="F:phosphopantothenoylcysteine decarboxylase activity"/>
    <property type="evidence" value="ECO:0007669"/>
    <property type="project" value="UniProtKB-UniRule"/>
</dbReference>
<evidence type="ECO:0000256" key="4">
    <source>
        <dbReference type="RuleBase" id="RU364078"/>
    </source>
</evidence>
<comment type="caution">
    <text evidence="7">The sequence shown here is derived from an EMBL/GenBank/DDBJ whole genome shotgun (WGS) entry which is preliminary data.</text>
</comment>
<evidence type="ECO:0000313" key="7">
    <source>
        <dbReference type="EMBL" id="HIU91685.1"/>
    </source>
</evidence>
<dbReference type="Proteomes" id="UP000886748">
    <property type="component" value="Unassembled WGS sequence"/>
</dbReference>
<dbReference type="Gene3D" id="3.40.50.1950">
    <property type="entry name" value="Flavin prenyltransferase-like"/>
    <property type="match status" value="1"/>
</dbReference>
<comment type="cofactor">
    <cofactor evidence="3">
        <name>FMN</name>
        <dbReference type="ChEBI" id="CHEBI:58210"/>
    </cofactor>
    <text evidence="3">Binds 1 FMN per subunit.</text>
</comment>
<dbReference type="InterPro" id="IPR036551">
    <property type="entry name" value="Flavin_trans-like"/>
</dbReference>
<feature type="domain" description="Flavoprotein" evidence="5">
    <location>
        <begin position="6"/>
        <end position="176"/>
    </location>
</feature>
<comment type="caution">
    <text evidence="3">Lacks conserved residue(s) required for the propagation of feature annotation.</text>
</comment>
<comment type="catalytic activity">
    <reaction evidence="3 4">
        <text>(R)-4'-phosphopantothenate + L-cysteine + CTP = N-[(R)-4-phosphopantothenoyl]-L-cysteine + CMP + diphosphate + H(+)</text>
        <dbReference type="Rhea" id="RHEA:19397"/>
        <dbReference type="ChEBI" id="CHEBI:10986"/>
        <dbReference type="ChEBI" id="CHEBI:15378"/>
        <dbReference type="ChEBI" id="CHEBI:33019"/>
        <dbReference type="ChEBI" id="CHEBI:35235"/>
        <dbReference type="ChEBI" id="CHEBI:37563"/>
        <dbReference type="ChEBI" id="CHEBI:59458"/>
        <dbReference type="ChEBI" id="CHEBI:60377"/>
        <dbReference type="EC" id="6.3.2.5"/>
    </reaction>
</comment>
<organism evidence="7 8">
    <name type="scientific">Candidatus Limenecus avicola</name>
    <dbReference type="NCBI Taxonomy" id="2840847"/>
    <lineage>
        <taxon>Bacteria</taxon>
        <taxon>Bacillati</taxon>
        <taxon>Bacillota</taxon>
        <taxon>Clostridia</taxon>
        <taxon>Eubacteriales</taxon>
        <taxon>Clostridiaceae</taxon>
        <taxon>Clostridiaceae incertae sedis</taxon>
        <taxon>Candidatus Limenecus</taxon>
    </lineage>
</organism>
<dbReference type="GO" id="GO:0010181">
    <property type="term" value="F:FMN binding"/>
    <property type="evidence" value="ECO:0007669"/>
    <property type="project" value="UniProtKB-UniRule"/>
</dbReference>
<feature type="region of interest" description="Phosphopantothenate--cysteine ligase" evidence="3">
    <location>
        <begin position="196"/>
        <end position="409"/>
    </location>
</feature>
<feature type="binding site" evidence="3">
    <location>
        <position position="287"/>
    </location>
    <ligand>
        <name>CTP</name>
        <dbReference type="ChEBI" id="CHEBI:37563"/>
    </ligand>
</feature>
<feature type="binding site" evidence="3">
    <location>
        <position position="351"/>
    </location>
    <ligand>
        <name>CTP</name>
        <dbReference type="ChEBI" id="CHEBI:37563"/>
    </ligand>
</feature>
<evidence type="ECO:0000256" key="1">
    <source>
        <dbReference type="ARBA" id="ARBA00022793"/>
    </source>
</evidence>
<dbReference type="InterPro" id="IPR007085">
    <property type="entry name" value="DNA/pantothenate-metab_flavo_C"/>
</dbReference>
<feature type="domain" description="DNA/pantothenate metabolism flavoprotein C-terminal" evidence="6">
    <location>
        <begin position="191"/>
        <end position="404"/>
    </location>
</feature>
<dbReference type="InterPro" id="IPR003382">
    <property type="entry name" value="Flavoprotein"/>
</dbReference>
<dbReference type="PANTHER" id="PTHR14359">
    <property type="entry name" value="HOMO-OLIGOMERIC FLAVIN CONTAINING CYS DECARBOXYLASE FAMILY"/>
    <property type="match status" value="1"/>
</dbReference>
<dbReference type="SUPFAM" id="SSF52507">
    <property type="entry name" value="Homo-oligomeric flavin-containing Cys decarboxylases, HFCD"/>
    <property type="match status" value="1"/>
</dbReference>
<keyword evidence="3" id="KW-0479">Metal-binding</keyword>
<comment type="cofactor">
    <cofactor evidence="3">
        <name>Mg(2+)</name>
        <dbReference type="ChEBI" id="CHEBI:18420"/>
    </cofactor>
</comment>
<evidence type="ECO:0000313" key="8">
    <source>
        <dbReference type="Proteomes" id="UP000886748"/>
    </source>
</evidence>
<feature type="binding site" evidence="3">
    <location>
        <position position="297"/>
    </location>
    <ligand>
        <name>CTP</name>
        <dbReference type="ChEBI" id="CHEBI:37563"/>
    </ligand>
</feature>
<dbReference type="EMBL" id="DVOD01000008">
    <property type="protein sequence ID" value="HIU91685.1"/>
    <property type="molecule type" value="Genomic_DNA"/>
</dbReference>
<comment type="similarity">
    <text evidence="3 4">In the N-terminal section; belongs to the HFCD (homo-oligomeric flavin containing Cys decarboxylase) superfamily.</text>
</comment>
<reference evidence="7" key="1">
    <citation type="submission" date="2020-10" db="EMBL/GenBank/DDBJ databases">
        <authorList>
            <person name="Gilroy R."/>
        </authorList>
    </citation>
    <scope>NUCLEOTIDE SEQUENCE</scope>
    <source>
        <strain evidence="7">CHK154-7741</strain>
    </source>
</reference>
<dbReference type="GO" id="GO:0071513">
    <property type="term" value="C:phosphopantothenoylcysteine decarboxylase complex"/>
    <property type="evidence" value="ECO:0007669"/>
    <property type="project" value="TreeGrafter"/>
</dbReference>
<comment type="similarity">
    <text evidence="3 4">In the C-terminal section; belongs to the PPC synthetase family.</text>
</comment>
<dbReference type="GO" id="GO:0004632">
    <property type="term" value="F:phosphopantothenate--cysteine ligase activity"/>
    <property type="evidence" value="ECO:0007669"/>
    <property type="project" value="UniProtKB-UniRule"/>
</dbReference>
<name>A0A9D1MYV3_9CLOT</name>
<keyword evidence="3" id="KW-0460">Magnesium</keyword>
<proteinExistence type="inferred from homology"/>
<dbReference type="PANTHER" id="PTHR14359:SF6">
    <property type="entry name" value="PHOSPHOPANTOTHENOYLCYSTEINE DECARBOXYLASE"/>
    <property type="match status" value="1"/>
</dbReference>
<evidence type="ECO:0000259" key="5">
    <source>
        <dbReference type="Pfam" id="PF02441"/>
    </source>
</evidence>
<feature type="binding site" evidence="3">
    <location>
        <begin position="314"/>
        <end position="317"/>
    </location>
    <ligand>
        <name>CTP</name>
        <dbReference type="ChEBI" id="CHEBI:37563"/>
    </ligand>
</feature>
<dbReference type="Pfam" id="PF04127">
    <property type="entry name" value="DFP"/>
    <property type="match status" value="1"/>
</dbReference>
<dbReference type="Gene3D" id="3.40.50.10300">
    <property type="entry name" value="CoaB-like"/>
    <property type="match status" value="1"/>
</dbReference>
<keyword evidence="2 3" id="KW-0456">Lyase</keyword>
<keyword evidence="3 4" id="KW-0285">Flavoprotein</keyword>
<dbReference type="InterPro" id="IPR035929">
    <property type="entry name" value="CoaB-like_sf"/>
</dbReference>
<evidence type="ECO:0000256" key="2">
    <source>
        <dbReference type="ARBA" id="ARBA00023239"/>
    </source>
</evidence>
<dbReference type="AlphaFoldDB" id="A0A9D1MYV3"/>
<keyword evidence="3 4" id="KW-0436">Ligase</keyword>
<dbReference type="EC" id="6.3.2.5" evidence="3"/>
<dbReference type="GO" id="GO:0015937">
    <property type="term" value="P:coenzyme A biosynthetic process"/>
    <property type="evidence" value="ECO:0007669"/>
    <property type="project" value="UniProtKB-UniRule"/>
</dbReference>
<reference evidence="7" key="2">
    <citation type="journal article" date="2021" name="PeerJ">
        <title>Extensive microbial diversity within the chicken gut microbiome revealed by metagenomics and culture.</title>
        <authorList>
            <person name="Gilroy R."/>
            <person name="Ravi A."/>
            <person name="Getino M."/>
            <person name="Pursley I."/>
            <person name="Horton D.L."/>
            <person name="Alikhan N.F."/>
            <person name="Baker D."/>
            <person name="Gharbi K."/>
            <person name="Hall N."/>
            <person name="Watson M."/>
            <person name="Adriaenssens E.M."/>
            <person name="Foster-Nyarko E."/>
            <person name="Jarju S."/>
            <person name="Secka A."/>
            <person name="Antonio M."/>
            <person name="Oren A."/>
            <person name="Chaudhuri R.R."/>
            <person name="La Ragione R."/>
            <person name="Hildebrand F."/>
            <person name="Pallen M.J."/>
        </authorList>
    </citation>
    <scope>NUCLEOTIDE SEQUENCE</scope>
    <source>
        <strain evidence="7">CHK154-7741</strain>
    </source>
</reference>
<comment type="function">
    <text evidence="3">Catalyzes two sequential steps in the biosynthesis of coenzyme A. In the first step cysteine is conjugated to 4'-phosphopantothenate to form 4-phosphopantothenoylcysteine. In the second step the latter compound is decarboxylated to form 4'-phosphopantotheine.</text>
</comment>
<dbReference type="GO" id="GO:0046872">
    <property type="term" value="F:metal ion binding"/>
    <property type="evidence" value="ECO:0007669"/>
    <property type="project" value="UniProtKB-KW"/>
</dbReference>
<dbReference type="NCBIfam" id="TIGR00521">
    <property type="entry name" value="coaBC_dfp"/>
    <property type="match status" value="1"/>
</dbReference>
<feature type="region of interest" description="Phosphopantothenoylcysteine decarboxylase" evidence="3">
    <location>
        <begin position="1"/>
        <end position="195"/>
    </location>
</feature>
<comment type="pathway">
    <text evidence="3 4">Cofactor biosynthesis; coenzyme A biosynthesis; CoA from (R)-pantothenate: step 3/5.</text>
</comment>
<gene>
    <name evidence="3 7" type="primary">coaBC</name>
    <name evidence="7" type="ORF">IAD26_00975</name>
</gene>
<feature type="binding site" evidence="3">
    <location>
        <position position="333"/>
    </location>
    <ligand>
        <name>CTP</name>
        <dbReference type="ChEBI" id="CHEBI:37563"/>
    </ligand>
</feature>
<comment type="pathway">
    <text evidence="3 4">Cofactor biosynthesis; coenzyme A biosynthesis; CoA from (R)-pantothenate: step 2/5.</text>
</comment>
<keyword evidence="3" id="KW-0511">Multifunctional enzyme</keyword>
<sequence>MPLTGKKILIGITGGIAAYKVCELIRMFKKQNACVKTVVTKSALEFVTPLTLETLSQESVYYKQFETESKKPEHIALCDWADVFLIAPASANTIGKIANGICDNLLTSLACAFQKQIIFAPAMNTGMWNNKAVQKNIETLKSYGARFVDPDSGYLACGTEGKGRLADLNDICDAVKNVLQNADESADNKFLKGKKVVITAGGTKENFDPVRYIGNYSSGKMGAALAKKAFEAGASVTLIETTPLLRDCSDSINTVDVVSAKEMLDAVKEEFLNKNADILIMTAAVADYRPETTEQLKVKKENTDELTIKLVKNPDILSEMCKLKKEGMQIVGFCAETNDLIENAKAKIKRKGCDWLVANDVSRKDTGFSSDFNEVYVLDKNLNIVKIDKDTKENIASKILEQIWQKQAK</sequence>
<dbReference type="EC" id="4.1.1.36" evidence="3"/>
<dbReference type="HAMAP" id="MF_02225">
    <property type="entry name" value="CoaBC"/>
    <property type="match status" value="1"/>
</dbReference>
<protein>
    <recommendedName>
        <fullName evidence="3">Coenzyme A biosynthesis bifunctional protein CoaBC</fullName>
    </recommendedName>
    <alternativeName>
        <fullName evidence="3">DNA/pantothenate metabolism flavoprotein</fullName>
    </alternativeName>
    <alternativeName>
        <fullName evidence="3">Phosphopantothenoylcysteine synthetase/decarboxylase</fullName>
        <shortName evidence="3">PPCS-PPCDC</shortName>
    </alternativeName>
    <domain>
        <recommendedName>
            <fullName evidence="3">Phosphopantothenoylcysteine decarboxylase</fullName>
            <shortName evidence="3">PPC decarboxylase</shortName>
            <shortName evidence="3">PPC-DC</shortName>
            <ecNumber evidence="3">4.1.1.36</ecNumber>
        </recommendedName>
        <alternativeName>
            <fullName evidence="3">CoaC</fullName>
        </alternativeName>
    </domain>
    <domain>
        <recommendedName>
            <fullName evidence="3">Phosphopantothenate--cysteine ligase</fullName>
            <ecNumber evidence="3">6.3.2.5</ecNumber>
        </recommendedName>
        <alternativeName>
            <fullName evidence="3">CoaB</fullName>
        </alternativeName>
        <alternativeName>
            <fullName evidence="3">Phosphopantothenoylcysteine synthetase</fullName>
            <shortName evidence="3">PPC synthetase</shortName>
            <shortName evidence="3">PPC-S</shortName>
        </alternativeName>
    </domain>
</protein>
<dbReference type="SUPFAM" id="SSF102645">
    <property type="entry name" value="CoaB-like"/>
    <property type="match status" value="1"/>
</dbReference>
<dbReference type="Pfam" id="PF02441">
    <property type="entry name" value="Flavoprotein"/>
    <property type="match status" value="1"/>
</dbReference>
<feature type="active site" description="Proton donor" evidence="3">
    <location>
        <position position="157"/>
    </location>
</feature>
<evidence type="ECO:0000259" key="6">
    <source>
        <dbReference type="Pfam" id="PF04127"/>
    </source>
</evidence>
<evidence type="ECO:0000256" key="3">
    <source>
        <dbReference type="HAMAP-Rule" id="MF_02225"/>
    </source>
</evidence>
<accession>A0A9D1MYV3</accession>
<comment type="function">
    <text evidence="4">Catalyzes two steps in the biosynthesis of coenzyme A. In the first step cysteine is conjugated to 4'-phosphopantothenate to form 4-phosphopantothenoylcysteine, in the latter compound is decarboxylated to form 4'-phosphopantotheine.</text>
</comment>
<keyword evidence="1 3" id="KW-0210">Decarboxylase</keyword>
<feature type="binding site" evidence="3">
    <location>
        <position position="347"/>
    </location>
    <ligand>
        <name>CTP</name>
        <dbReference type="ChEBI" id="CHEBI:37563"/>
    </ligand>
</feature>
<keyword evidence="3 4" id="KW-0288">FMN</keyword>